<comment type="caution">
    <text evidence="1">The sequence shown here is derived from an EMBL/GenBank/DDBJ whole genome shotgun (WGS) entry which is preliminary data.</text>
</comment>
<dbReference type="SUPFAM" id="SSF103032">
    <property type="entry name" value="Hypothetical protein YwqG"/>
    <property type="match status" value="1"/>
</dbReference>
<keyword evidence="2" id="KW-1185">Reference proteome</keyword>
<dbReference type="RefSeq" id="WP_046908746.1">
    <property type="nucleotide sequence ID" value="NZ_BAAAXG010000016.1"/>
</dbReference>
<protein>
    <recommendedName>
        <fullName evidence="3">LigA protein</fullName>
    </recommendedName>
</protein>
<dbReference type="EMBL" id="LAQS01000025">
    <property type="protein sequence ID" value="KKZ72538.1"/>
    <property type="molecule type" value="Genomic_DNA"/>
</dbReference>
<dbReference type="AlphaFoldDB" id="A0A2P2GLZ7"/>
<dbReference type="OrthoDB" id="4332009at2"/>
<gene>
    <name evidence="1" type="ORF">VO63_17470</name>
</gene>
<accession>A0A2P2GLZ7</accession>
<dbReference type="Gene3D" id="2.30.320.10">
    <property type="entry name" value="YwqG-like"/>
    <property type="match status" value="1"/>
</dbReference>
<evidence type="ECO:0008006" key="3">
    <source>
        <dbReference type="Google" id="ProtNLM"/>
    </source>
</evidence>
<evidence type="ECO:0000313" key="1">
    <source>
        <dbReference type="EMBL" id="KKZ72538.1"/>
    </source>
</evidence>
<dbReference type="Proteomes" id="UP000265325">
    <property type="component" value="Unassembled WGS sequence"/>
</dbReference>
<organism evidence="1 2">
    <name type="scientific">Streptomyces showdoensis</name>
    <dbReference type="NCBI Taxonomy" id="68268"/>
    <lineage>
        <taxon>Bacteria</taxon>
        <taxon>Bacillati</taxon>
        <taxon>Actinomycetota</taxon>
        <taxon>Actinomycetes</taxon>
        <taxon>Kitasatosporales</taxon>
        <taxon>Streptomycetaceae</taxon>
        <taxon>Streptomyces</taxon>
    </lineage>
</organism>
<sequence length="306" mass="34161">MSRTTPPRTVDVAVVFPQLAPLARTATRLHPRPGSPAPHESSVGGPFLWPADEPWPYCQEVHEWHDGRVDDWPAGWHEGPNAMLPLLQLYVRDVPLLRPPGQADLLQVLWCPCEHPPEHKPPTALFWRSSTDVTDILATPPKTFAVEYDEYVPEPCVLAPEQVAEYPNLLELTDELRHQLGDWSRWQAAGSGVDSSYAPYPEAFYTSELSVAPGWKVGGWPPWGLTDPVARFCTVCDSRMAPLLTISSNEWDSSNHGWIPYEDRALAEIPKAGVTNSPRVQVSQGNHLQLYVCPTSPDHPHTDLIQ</sequence>
<proteinExistence type="predicted"/>
<dbReference type="InterPro" id="IPR035948">
    <property type="entry name" value="YwqG-like_sf"/>
</dbReference>
<evidence type="ECO:0000313" key="2">
    <source>
        <dbReference type="Proteomes" id="UP000265325"/>
    </source>
</evidence>
<reference evidence="1 2" key="1">
    <citation type="submission" date="2015-05" db="EMBL/GenBank/DDBJ databases">
        <title>Draft Genome assembly of Streptomyces showdoensis.</title>
        <authorList>
            <person name="Thapa K.K."/>
            <person name="Metsa-Ketela M."/>
        </authorList>
    </citation>
    <scope>NUCLEOTIDE SEQUENCE [LARGE SCALE GENOMIC DNA]</scope>
    <source>
        <strain evidence="1 2">ATCC 15227</strain>
    </source>
</reference>
<name>A0A2P2GLZ7_STREW</name>